<reference evidence="1" key="2">
    <citation type="journal article" date="2022" name="Microbiol. Resour. Announc.">
        <title>Metagenome Sequencing to Explore Phylogenomics of Terrestrial Cyanobacteria.</title>
        <authorList>
            <person name="Ward R.D."/>
            <person name="Stajich J.E."/>
            <person name="Johansen J.R."/>
            <person name="Huntemann M."/>
            <person name="Clum A."/>
            <person name="Foster B."/>
            <person name="Foster B."/>
            <person name="Roux S."/>
            <person name="Palaniappan K."/>
            <person name="Varghese N."/>
            <person name="Mukherjee S."/>
            <person name="Reddy T.B.K."/>
            <person name="Daum C."/>
            <person name="Copeland A."/>
            <person name="Chen I.A."/>
            <person name="Ivanova N.N."/>
            <person name="Kyrpides N.C."/>
            <person name="Shapiro N."/>
            <person name="Eloe-Fadrosh E.A."/>
            <person name="Pietrasiak N."/>
        </authorList>
    </citation>
    <scope>NUCLEOTIDE SEQUENCE</scope>
    <source>
        <strain evidence="1">GSE-NOS-MK-12-04C</strain>
    </source>
</reference>
<dbReference type="AlphaFoldDB" id="A0A951QNE4"/>
<proteinExistence type="predicted"/>
<name>A0A951QNE4_9CYAN</name>
<dbReference type="Proteomes" id="UP000729701">
    <property type="component" value="Unassembled WGS sequence"/>
</dbReference>
<accession>A0A951QNE4</accession>
<evidence type="ECO:0000313" key="2">
    <source>
        <dbReference type="Proteomes" id="UP000729701"/>
    </source>
</evidence>
<organism evidence="1 2">
    <name type="scientific">Cyanomargarita calcarea GSE-NOS-MK-12-04C</name>
    <dbReference type="NCBI Taxonomy" id="2839659"/>
    <lineage>
        <taxon>Bacteria</taxon>
        <taxon>Bacillati</taxon>
        <taxon>Cyanobacteriota</taxon>
        <taxon>Cyanophyceae</taxon>
        <taxon>Nostocales</taxon>
        <taxon>Cyanomargaritaceae</taxon>
        <taxon>Cyanomargarita</taxon>
    </lineage>
</organism>
<gene>
    <name evidence="1" type="ORF">KME60_12285</name>
</gene>
<protein>
    <submittedName>
        <fullName evidence="1">Uncharacterized protein</fullName>
    </submittedName>
</protein>
<dbReference type="EMBL" id="JAHHGZ010000011">
    <property type="protein sequence ID" value="MBW4668167.1"/>
    <property type="molecule type" value="Genomic_DNA"/>
</dbReference>
<comment type="caution">
    <text evidence="1">The sequence shown here is derived from an EMBL/GenBank/DDBJ whole genome shotgun (WGS) entry which is preliminary data.</text>
</comment>
<reference evidence="1" key="1">
    <citation type="submission" date="2021-05" db="EMBL/GenBank/DDBJ databases">
        <authorList>
            <person name="Pietrasiak N."/>
            <person name="Ward R."/>
            <person name="Stajich J.E."/>
            <person name="Kurbessoian T."/>
        </authorList>
    </citation>
    <scope>NUCLEOTIDE SEQUENCE</scope>
    <source>
        <strain evidence="1">GSE-NOS-MK-12-04C</strain>
    </source>
</reference>
<sequence>MPQPNDKATSAEIYQWAELDELEKYACTGPQSTNNQFADRVQSLMDGTYLQKYLEKVQAEKQKVSEKMSFLSAVEAILIEKISQQNNNY</sequence>
<evidence type="ECO:0000313" key="1">
    <source>
        <dbReference type="EMBL" id="MBW4668167.1"/>
    </source>
</evidence>